<dbReference type="OrthoDB" id="121046at2"/>
<dbReference type="RefSeq" id="WP_129207206.1">
    <property type="nucleotide sequence ID" value="NZ_BMGU01000001.1"/>
</dbReference>
<sequence>MKKFAIAAFALAAGLFATSRLHAQSTELRVTIPFHFIVSGKTLPAGTYRFYSVHSDTVIIQNIDGSAGALSHIAATEEPQPALQSILFDKYGDRYFLREIDSSTALLNGQLPVSKAEKQTQRMEASLPAEHVALALGE</sequence>
<keyword evidence="3" id="KW-1185">Reference proteome</keyword>
<evidence type="ECO:0000313" key="3">
    <source>
        <dbReference type="Proteomes" id="UP000290253"/>
    </source>
</evidence>
<name>A0A4Q1SJ31_9BACT</name>
<dbReference type="Proteomes" id="UP000290253">
    <property type="component" value="Unassembled WGS sequence"/>
</dbReference>
<gene>
    <name evidence="2" type="ORF">ESZ00_05890</name>
</gene>
<proteinExistence type="predicted"/>
<evidence type="ECO:0008006" key="4">
    <source>
        <dbReference type="Google" id="ProtNLM"/>
    </source>
</evidence>
<evidence type="ECO:0000313" key="2">
    <source>
        <dbReference type="EMBL" id="RXS97427.1"/>
    </source>
</evidence>
<dbReference type="AlphaFoldDB" id="A0A4Q1SJ31"/>
<feature type="chain" id="PRO_5020247410" description="DUF2846 domain-containing protein" evidence="1">
    <location>
        <begin position="24"/>
        <end position="138"/>
    </location>
</feature>
<reference evidence="2 3" key="1">
    <citation type="journal article" date="2016" name="Int. J. Syst. Evol. Microbiol.">
        <title>Acidipila dinghuensis sp. nov., an acidobacterium isolated from forest soil.</title>
        <authorList>
            <person name="Jiang Y.W."/>
            <person name="Wang J."/>
            <person name="Chen M.H."/>
            <person name="Lv Y.Y."/>
            <person name="Qiu L.H."/>
        </authorList>
    </citation>
    <scope>NUCLEOTIDE SEQUENCE [LARGE SCALE GENOMIC DNA]</scope>
    <source>
        <strain evidence="2 3">DHOF10</strain>
    </source>
</reference>
<accession>A0A4Q1SJ31</accession>
<protein>
    <recommendedName>
        <fullName evidence="4">DUF2846 domain-containing protein</fullName>
    </recommendedName>
</protein>
<organism evidence="2 3">
    <name type="scientific">Silvibacterium dinghuense</name>
    <dbReference type="NCBI Taxonomy" id="1560006"/>
    <lineage>
        <taxon>Bacteria</taxon>
        <taxon>Pseudomonadati</taxon>
        <taxon>Acidobacteriota</taxon>
        <taxon>Terriglobia</taxon>
        <taxon>Terriglobales</taxon>
        <taxon>Acidobacteriaceae</taxon>
        <taxon>Silvibacterium</taxon>
    </lineage>
</organism>
<keyword evidence="1" id="KW-0732">Signal</keyword>
<feature type="signal peptide" evidence="1">
    <location>
        <begin position="1"/>
        <end position="23"/>
    </location>
</feature>
<comment type="caution">
    <text evidence="2">The sequence shown here is derived from an EMBL/GenBank/DDBJ whole genome shotgun (WGS) entry which is preliminary data.</text>
</comment>
<dbReference type="EMBL" id="SDMK01000001">
    <property type="protein sequence ID" value="RXS97427.1"/>
    <property type="molecule type" value="Genomic_DNA"/>
</dbReference>
<evidence type="ECO:0000256" key="1">
    <source>
        <dbReference type="SAM" id="SignalP"/>
    </source>
</evidence>